<dbReference type="InterPro" id="IPR002539">
    <property type="entry name" value="MaoC-like_dom"/>
</dbReference>
<dbReference type="Gene3D" id="3.40.718.10">
    <property type="entry name" value="Isopropylmalate Dehydrogenase"/>
    <property type="match status" value="1"/>
</dbReference>
<dbReference type="InterPro" id="IPR050500">
    <property type="entry name" value="Phos_Acetyltrans/Butyryltrans"/>
</dbReference>
<sequence length="469" mass="49250">MQYIENKTFDEISVGDHAELTRTLSAQDIDLFAAMSGDVNPAHVDPDYAKDDVFHKVIAHGMWGGALISTVLGTELPGPGTIYLNQSLSFRKPVGIGETVTVRVSVRERDPETARLILDCTCINGDGKPVIIGEAEVIAPREKVRRPRTQLPEVHLHHSGAGYAELLAMTEALDPIRTAVVHPCDATSLEGAVQAYAQGLITPILIGPPARINAAAAEAGLDLTGIEIVAAPHSHAAADRAVEMVHLGQAEALMKGALHTDEVMGAVVDAATGLRTERRMSHVFALDVPSYPKTLFITDAAINIAPDLEIKADMIRNAVDLCHALGVERPKVAILSAVETVMRSIPSTVEAAALCKMADRGQITGADLDGPLAFDNAISVAAAKTKGITSPVAGQADVLVAPDLESGNMVAKQLMYLAGAESAGIVLGARVPIMLTSRADGIMSRVASAALAQLYVRHRDGAAPGTLGL</sequence>
<dbReference type="GO" id="GO:0016746">
    <property type="term" value="F:acyltransferase activity"/>
    <property type="evidence" value="ECO:0007669"/>
    <property type="project" value="UniProtKB-KW"/>
</dbReference>
<evidence type="ECO:0000256" key="1">
    <source>
        <dbReference type="ARBA" id="ARBA00022679"/>
    </source>
</evidence>
<dbReference type="NCBIfam" id="NF006045">
    <property type="entry name" value="PRK08190.1"/>
    <property type="match status" value="1"/>
</dbReference>
<dbReference type="Gene3D" id="3.10.129.10">
    <property type="entry name" value="Hotdog Thioesterase"/>
    <property type="match status" value="1"/>
</dbReference>
<dbReference type="OrthoDB" id="9800237at2"/>
<dbReference type="SUPFAM" id="SSF54637">
    <property type="entry name" value="Thioesterase/thiol ester dehydrase-isomerase"/>
    <property type="match status" value="1"/>
</dbReference>
<dbReference type="FunFam" id="3.10.129.10:FF:000042">
    <property type="entry name" value="MaoC domain protein dehydratase"/>
    <property type="match status" value="1"/>
</dbReference>
<reference evidence="6 7" key="1">
    <citation type="submission" date="2018-07" db="EMBL/GenBank/DDBJ databases">
        <title>Modular assembly of carbohydrate-degrading microbial communities in the ocean.</title>
        <authorList>
            <person name="Enke T.N."/>
            <person name="Datta M.S."/>
            <person name="Schwartzman J.A."/>
            <person name="Cermak N."/>
            <person name="Schmitz D.A."/>
            <person name="Barrere J."/>
            <person name="Cordero O.X."/>
        </authorList>
    </citation>
    <scope>NUCLEOTIDE SEQUENCE [LARGE SCALE GENOMIC DNA]</scope>
    <source>
        <strain evidence="6 7">C3M10</strain>
    </source>
</reference>
<evidence type="ECO:0000259" key="5">
    <source>
        <dbReference type="Pfam" id="PF01575"/>
    </source>
</evidence>
<dbReference type="EMBL" id="QOCE01000013">
    <property type="protein sequence ID" value="RBW58562.1"/>
    <property type="molecule type" value="Genomic_DNA"/>
</dbReference>
<comment type="caution">
    <text evidence="6">The sequence shown here is derived from an EMBL/GenBank/DDBJ whole genome shotgun (WGS) entry which is preliminary data.</text>
</comment>
<feature type="domain" description="MaoC-like" evidence="5">
    <location>
        <begin position="19"/>
        <end position="108"/>
    </location>
</feature>
<dbReference type="PANTHER" id="PTHR43356">
    <property type="entry name" value="PHOSPHATE ACETYLTRANSFERASE"/>
    <property type="match status" value="1"/>
</dbReference>
<dbReference type="NCBIfam" id="NF008852">
    <property type="entry name" value="PRK11890.1"/>
    <property type="match status" value="1"/>
</dbReference>
<evidence type="ECO:0000256" key="3">
    <source>
        <dbReference type="ARBA" id="ARBA00023315"/>
    </source>
</evidence>
<keyword evidence="3" id="KW-0012">Acyltransferase</keyword>
<dbReference type="CDD" id="cd03449">
    <property type="entry name" value="R_hydratase"/>
    <property type="match status" value="1"/>
</dbReference>
<dbReference type="InterPro" id="IPR029069">
    <property type="entry name" value="HotDog_dom_sf"/>
</dbReference>
<dbReference type="Pfam" id="PF01575">
    <property type="entry name" value="MaoC_dehydratas"/>
    <property type="match status" value="1"/>
</dbReference>
<accession>A0A366X690</accession>
<dbReference type="GO" id="GO:0016836">
    <property type="term" value="F:hydro-lyase activity"/>
    <property type="evidence" value="ECO:0007669"/>
    <property type="project" value="UniProtKB-ARBA"/>
</dbReference>
<name>A0A366X690_9RHOB</name>
<feature type="domain" description="Phosphate acetyl/butaryl transferase" evidence="4">
    <location>
        <begin position="240"/>
        <end position="452"/>
    </location>
</feature>
<dbReference type="RefSeq" id="WP_113822599.1">
    <property type="nucleotide sequence ID" value="NZ_QOCE01000013.1"/>
</dbReference>
<proteinExistence type="predicted"/>
<dbReference type="Proteomes" id="UP000252706">
    <property type="component" value="Unassembled WGS sequence"/>
</dbReference>
<dbReference type="SUPFAM" id="SSF53659">
    <property type="entry name" value="Isocitrate/Isopropylmalate dehydrogenase-like"/>
    <property type="match status" value="1"/>
</dbReference>
<evidence type="ECO:0000313" key="7">
    <source>
        <dbReference type="Proteomes" id="UP000252706"/>
    </source>
</evidence>
<evidence type="ECO:0000313" key="6">
    <source>
        <dbReference type="EMBL" id="RBW58562.1"/>
    </source>
</evidence>
<protein>
    <submittedName>
        <fullName evidence="6">Enoyl-CoA hydratase</fullName>
    </submittedName>
</protein>
<evidence type="ECO:0000256" key="2">
    <source>
        <dbReference type="ARBA" id="ARBA00023239"/>
    </source>
</evidence>
<keyword evidence="1" id="KW-0808">Transferase</keyword>
<dbReference type="AlphaFoldDB" id="A0A366X690"/>
<dbReference type="PANTHER" id="PTHR43356:SF2">
    <property type="entry name" value="PHOSPHATE ACETYLTRANSFERASE"/>
    <property type="match status" value="1"/>
</dbReference>
<evidence type="ECO:0000259" key="4">
    <source>
        <dbReference type="Pfam" id="PF01515"/>
    </source>
</evidence>
<dbReference type="Pfam" id="PF01515">
    <property type="entry name" value="PTA_PTB"/>
    <property type="match status" value="1"/>
</dbReference>
<organism evidence="6 7">
    <name type="scientific">Phaeobacter gallaeciensis</name>
    <dbReference type="NCBI Taxonomy" id="60890"/>
    <lineage>
        <taxon>Bacteria</taxon>
        <taxon>Pseudomonadati</taxon>
        <taxon>Pseudomonadota</taxon>
        <taxon>Alphaproteobacteria</taxon>
        <taxon>Rhodobacterales</taxon>
        <taxon>Roseobacteraceae</taxon>
        <taxon>Phaeobacter</taxon>
    </lineage>
</organism>
<dbReference type="InterPro" id="IPR002505">
    <property type="entry name" value="PTA_PTB"/>
</dbReference>
<keyword evidence="2" id="KW-0456">Lyase</keyword>
<gene>
    <name evidence="6" type="ORF">DS909_06280</name>
</gene>